<proteinExistence type="predicted"/>
<protein>
    <recommendedName>
        <fullName evidence="6">RWP-RK domain-containing protein</fullName>
    </recommendedName>
</protein>
<dbReference type="Proteomes" id="UP000006671">
    <property type="component" value="Unassembled WGS sequence"/>
</dbReference>
<dbReference type="RefSeq" id="XP_002675044.1">
    <property type="nucleotide sequence ID" value="XM_002674998.1"/>
</dbReference>
<evidence type="ECO:0000313" key="7">
    <source>
        <dbReference type="EMBL" id="EFC42300.1"/>
    </source>
</evidence>
<evidence type="ECO:0000256" key="2">
    <source>
        <dbReference type="ARBA" id="ARBA00023125"/>
    </source>
</evidence>
<evidence type="ECO:0000256" key="4">
    <source>
        <dbReference type="ARBA" id="ARBA00023242"/>
    </source>
</evidence>
<feature type="domain" description="RWP-RK" evidence="6">
    <location>
        <begin position="1"/>
        <end position="83"/>
    </location>
</feature>
<name>D2VLF0_NAEGR</name>
<dbReference type="GO" id="GO:0003677">
    <property type="term" value="F:DNA binding"/>
    <property type="evidence" value="ECO:0007669"/>
    <property type="project" value="UniProtKB-KW"/>
</dbReference>
<evidence type="ECO:0000256" key="3">
    <source>
        <dbReference type="ARBA" id="ARBA00023163"/>
    </source>
</evidence>
<dbReference type="Pfam" id="PF02042">
    <property type="entry name" value="RWP-RK"/>
    <property type="match status" value="1"/>
</dbReference>
<reference evidence="7 8" key="1">
    <citation type="journal article" date="2010" name="Cell">
        <title>The genome of Naegleria gruberi illuminates early eukaryotic versatility.</title>
        <authorList>
            <person name="Fritz-Laylin L.K."/>
            <person name="Prochnik S.E."/>
            <person name="Ginger M.L."/>
            <person name="Dacks J.B."/>
            <person name="Carpenter M.L."/>
            <person name="Field M.C."/>
            <person name="Kuo A."/>
            <person name="Paredez A."/>
            <person name="Chapman J."/>
            <person name="Pham J."/>
            <person name="Shu S."/>
            <person name="Neupane R."/>
            <person name="Cipriano M."/>
            <person name="Mancuso J."/>
            <person name="Tu H."/>
            <person name="Salamov A."/>
            <person name="Lindquist E."/>
            <person name="Shapiro H."/>
            <person name="Lucas S."/>
            <person name="Grigoriev I.V."/>
            <person name="Cande W.Z."/>
            <person name="Fulton C."/>
            <person name="Rokhsar D.S."/>
            <person name="Dawson S.C."/>
        </authorList>
    </citation>
    <scope>NUCLEOTIDE SEQUENCE [LARGE SCALE GENOMIC DNA]</scope>
    <source>
        <strain evidence="7 8">NEG-M</strain>
    </source>
</reference>
<evidence type="ECO:0000256" key="5">
    <source>
        <dbReference type="SAM" id="MobiDB-lite"/>
    </source>
</evidence>
<evidence type="ECO:0000259" key="6">
    <source>
        <dbReference type="PROSITE" id="PS51519"/>
    </source>
</evidence>
<evidence type="ECO:0000256" key="1">
    <source>
        <dbReference type="ARBA" id="ARBA00023015"/>
    </source>
</evidence>
<keyword evidence="8" id="KW-1185">Reference proteome</keyword>
<evidence type="ECO:0000313" key="8">
    <source>
        <dbReference type="Proteomes" id="UP000006671"/>
    </source>
</evidence>
<sequence>MPKESKKKKNNTKIEITHEMMKPYFYCPQTLAARLLGVSISTLKRRFYDLHIGRWPYQCISLSERKKSIYFLMNETEPEDEKEIDEKTMHHLRHAFKDASKPLLSMNVNQTTQFHFCSFVAQEEENANSDHSNSFQESNGKAFTAQGQAPHLGGGNGKKIVMREMELGKKEMIQRSKSSHSLSSLSGDNHPPYHPYNSPALTAFPLKKSCAVSDNASNMLTNTYTTQPHGISALSSNIKTFSPTSPHGVWQSCNTMSLSVNYPSQCYVSQHSPLSCGTTNSSSPNSPPAIMFGMGHENHVILPEIRIQDTIQH</sequence>
<dbReference type="OrthoDB" id="10519866at2759"/>
<dbReference type="GeneID" id="8851864"/>
<organism evidence="8">
    <name type="scientific">Naegleria gruberi</name>
    <name type="common">Amoeba</name>
    <dbReference type="NCBI Taxonomy" id="5762"/>
    <lineage>
        <taxon>Eukaryota</taxon>
        <taxon>Discoba</taxon>
        <taxon>Heterolobosea</taxon>
        <taxon>Tetramitia</taxon>
        <taxon>Eutetramitia</taxon>
        <taxon>Vahlkampfiidae</taxon>
        <taxon>Naegleria</taxon>
    </lineage>
</organism>
<dbReference type="KEGG" id="ngr:NAEGRDRAFT_80436"/>
<dbReference type="InterPro" id="IPR003035">
    <property type="entry name" value="RWP-RK_dom"/>
</dbReference>
<keyword evidence="1" id="KW-0805">Transcription regulation</keyword>
<dbReference type="EMBL" id="GG738880">
    <property type="protein sequence ID" value="EFC42300.1"/>
    <property type="molecule type" value="Genomic_DNA"/>
</dbReference>
<keyword evidence="3" id="KW-0804">Transcription</keyword>
<keyword evidence="4" id="KW-0539">Nucleus</keyword>
<dbReference type="AlphaFoldDB" id="D2VLF0"/>
<dbReference type="VEuPathDB" id="AmoebaDB:NAEGRDRAFT_80436"/>
<feature type="region of interest" description="Disordered" evidence="5">
    <location>
        <begin position="171"/>
        <end position="196"/>
    </location>
</feature>
<dbReference type="InParanoid" id="D2VLF0"/>
<accession>D2VLF0</accession>
<gene>
    <name evidence="7" type="ORF">NAEGRDRAFT_80436</name>
</gene>
<dbReference type="PROSITE" id="PS51519">
    <property type="entry name" value="RWP_RK"/>
    <property type="match status" value="1"/>
</dbReference>
<keyword evidence="2" id="KW-0238">DNA-binding</keyword>